<feature type="compositionally biased region" description="Basic and acidic residues" evidence="1">
    <location>
        <begin position="735"/>
        <end position="754"/>
    </location>
</feature>
<sequence length="967" mass="106250">MFSLPSALGLYSSSEDTKLNFRTKQGGIKRLFSRQLISTEDHKYWEQYYTLFDSASEVYSLITLEDSKVPTPQNIETLLSYLTDHLDQLIASPSFPSPLSSKSSLSSYLPSNPSSSSANLPSTTVEAINCLRVIGRILPVLYEIGWPPAAVSGLGGEGWVELVLWSAREEVVQAEEEPESIGQFVVGDDEEESVNESDGGERVGESVPDTPRKPLSPPLADRLFTLAVDLLFCAGFTIPSETVDPQIGKVSYCIWEKGIGSTISLGNSAPYESNKIEVLRFLQILLSTPMFTPPPLLPSLRSPPLHSLTQRLPKRKTLSLLCSLLNTFLNPSQAGWLDGVKNVPFGYLVKAGLTGSVGSATDAGNGVGRDRLRKGAADVLLCGLDYWYEDEDRELGKGNSFQYFLSKLHRSEDFEFILKSILNVFNQHLQMANGLFSSSSNTPLLLLETFMLFWKLIDLNKKFRAFILSDEKRTVEIMAHTVFTCLRLKDDPAHHGLLRMCAYILQTISSEKAFGQAISKNMVSMALPLKWAIQGTAADFMIVSIYSIATTPELNSLFPALTITIANVAPYLQDTSVQASTKLVQLFTALSNPGFMLRDEGHPRLVNYLLETFCSVIFHRLDSNPNLIYSILGASHTFQFLATFTLKTGLREVQRIKKSRELAAVKRAENTRGNVAPSNEKTAFLSDMDSSTLSNSELNQRMSNAALSTHSLSSGNPPEVDRSNSAQDSSLRLVENARQKPLSEKARGKRREGLNDGIQEGGGLGEERERGDEDDGLDEELEKIRTGGLGGGFQPTQDWVTSWQKGLPLDPILLMISELLPKVEARQMIKTQGPNKEILQLLREVTLTDVLPSAPPIVARKFFFSPTSLIWETSLLWGEIYVAGLAPVGLWTGTTIKLFGVKSAPPGRRDLALQNVQSTLTSVFRSSTSSSSPTSMNSGLPSSPRLESRRRQSSSFSMTSLGGGGTV</sequence>
<feature type="region of interest" description="Disordered" evidence="1">
    <location>
        <begin position="183"/>
        <end position="215"/>
    </location>
</feature>
<organism evidence="2">
    <name type="scientific">Phaffia rhodozyma</name>
    <name type="common">Yeast</name>
    <name type="synonym">Xanthophyllomyces dendrorhous</name>
    <dbReference type="NCBI Taxonomy" id="264483"/>
    <lineage>
        <taxon>Eukaryota</taxon>
        <taxon>Fungi</taxon>
        <taxon>Dikarya</taxon>
        <taxon>Basidiomycota</taxon>
        <taxon>Agaricomycotina</taxon>
        <taxon>Tremellomycetes</taxon>
        <taxon>Cystofilobasidiales</taxon>
        <taxon>Mrakiaceae</taxon>
        <taxon>Phaffia</taxon>
    </lineage>
</organism>
<protein>
    <submittedName>
        <fullName evidence="2">Proteins containing regions of low-complexity</fullName>
    </submittedName>
</protein>
<proteinExistence type="predicted"/>
<evidence type="ECO:0000256" key="1">
    <source>
        <dbReference type="SAM" id="MobiDB-lite"/>
    </source>
</evidence>
<name>A0A0F7SSA7_PHARH</name>
<evidence type="ECO:0000313" key="2">
    <source>
        <dbReference type="EMBL" id="CED83440.1"/>
    </source>
</evidence>
<dbReference type="InterPro" id="IPR026705">
    <property type="entry name" value="Hid-1/Ecm30"/>
</dbReference>
<dbReference type="GO" id="GO:0005797">
    <property type="term" value="C:Golgi medial cisterna"/>
    <property type="evidence" value="ECO:0007669"/>
    <property type="project" value="TreeGrafter"/>
</dbReference>
<dbReference type="AlphaFoldDB" id="A0A0F7SSA7"/>
<feature type="compositionally biased region" description="Low complexity" evidence="1">
    <location>
        <begin position="924"/>
        <end position="945"/>
    </location>
</feature>
<dbReference type="EMBL" id="LN483142">
    <property type="protein sequence ID" value="CED83440.1"/>
    <property type="molecule type" value="Genomic_DNA"/>
</dbReference>
<dbReference type="Pfam" id="PF12722">
    <property type="entry name" value="Hid1"/>
    <property type="match status" value="1"/>
</dbReference>
<reference evidence="2" key="1">
    <citation type="submission" date="2014-08" db="EMBL/GenBank/DDBJ databases">
        <authorList>
            <person name="Sharma Rahul"/>
            <person name="Thines Marco"/>
        </authorList>
    </citation>
    <scope>NUCLEOTIDE SEQUENCE</scope>
</reference>
<dbReference type="GO" id="GO:0016020">
    <property type="term" value="C:membrane"/>
    <property type="evidence" value="ECO:0007669"/>
    <property type="project" value="TreeGrafter"/>
</dbReference>
<dbReference type="PANTHER" id="PTHR21575:SF12">
    <property type="entry name" value="PROTEIN HID1"/>
    <property type="match status" value="1"/>
</dbReference>
<feature type="region of interest" description="Disordered" evidence="1">
    <location>
        <begin position="924"/>
        <end position="967"/>
    </location>
</feature>
<dbReference type="PANTHER" id="PTHR21575">
    <property type="entry name" value="PROTEIN HID1"/>
    <property type="match status" value="1"/>
</dbReference>
<feature type="compositionally biased region" description="Polar residues" evidence="1">
    <location>
        <begin position="688"/>
        <end position="716"/>
    </location>
</feature>
<feature type="compositionally biased region" description="Polar residues" evidence="1">
    <location>
        <begin position="671"/>
        <end position="681"/>
    </location>
</feature>
<accession>A0A0F7SSA7</accession>
<dbReference type="GO" id="GO:0000138">
    <property type="term" value="C:Golgi trans cisterna"/>
    <property type="evidence" value="ECO:0007669"/>
    <property type="project" value="TreeGrafter"/>
</dbReference>
<feature type="region of interest" description="Disordered" evidence="1">
    <location>
        <begin position="670"/>
        <end position="777"/>
    </location>
</feature>